<protein>
    <recommendedName>
        <fullName evidence="10">Interferon-induced transmembrane protein</fullName>
    </recommendedName>
</protein>
<sequence length="145" mass="16470">MTSKPEKPPVQKQPEQQQPQQQPSQQQQWQEQPYPQQYQQDYPQRYPPQFPQQYYTAEPGLPPPHEQEIKDYLLLSILSFFCCWFVGVIAIAKSFQVKNQIARGDYVGAQAASQTAKSIALLGIATGIATAILLSIFSRHPPDII</sequence>
<dbReference type="InterPro" id="IPR051423">
    <property type="entry name" value="CD225/Dispanin"/>
</dbReference>
<evidence type="ECO:0000256" key="2">
    <source>
        <dbReference type="ARBA" id="ARBA00006843"/>
    </source>
</evidence>
<reference evidence="8" key="1">
    <citation type="journal article" date="2023" name="G3 (Bethesda)">
        <title>A reference genome for the long-term kleptoplast-retaining sea slug Elysia crispata morphotype clarki.</title>
        <authorList>
            <person name="Eastman K.E."/>
            <person name="Pendleton A.L."/>
            <person name="Shaikh M.A."/>
            <person name="Suttiyut T."/>
            <person name="Ogas R."/>
            <person name="Tomko P."/>
            <person name="Gavelis G."/>
            <person name="Widhalm J.R."/>
            <person name="Wisecaver J.H."/>
        </authorList>
    </citation>
    <scope>NUCLEOTIDE SEQUENCE</scope>
    <source>
        <strain evidence="8">ECLA1</strain>
    </source>
</reference>
<dbReference type="Pfam" id="PF04505">
    <property type="entry name" value="CD225"/>
    <property type="match status" value="1"/>
</dbReference>
<organism evidence="8 9">
    <name type="scientific">Elysia crispata</name>
    <name type="common">lettuce slug</name>
    <dbReference type="NCBI Taxonomy" id="231223"/>
    <lineage>
        <taxon>Eukaryota</taxon>
        <taxon>Metazoa</taxon>
        <taxon>Spiralia</taxon>
        <taxon>Lophotrochozoa</taxon>
        <taxon>Mollusca</taxon>
        <taxon>Gastropoda</taxon>
        <taxon>Heterobranchia</taxon>
        <taxon>Euthyneura</taxon>
        <taxon>Panpulmonata</taxon>
        <taxon>Sacoglossa</taxon>
        <taxon>Placobranchoidea</taxon>
        <taxon>Plakobranchidae</taxon>
        <taxon>Elysia</taxon>
    </lineage>
</organism>
<evidence type="ECO:0000313" key="9">
    <source>
        <dbReference type="Proteomes" id="UP001283361"/>
    </source>
</evidence>
<evidence type="ECO:0000256" key="3">
    <source>
        <dbReference type="ARBA" id="ARBA00022692"/>
    </source>
</evidence>
<dbReference type="EMBL" id="JAWDGP010002462">
    <property type="protein sequence ID" value="KAK3783025.1"/>
    <property type="molecule type" value="Genomic_DNA"/>
</dbReference>
<dbReference type="PANTHER" id="PTHR14948">
    <property type="entry name" value="NG5"/>
    <property type="match status" value="1"/>
</dbReference>
<comment type="similarity">
    <text evidence="2">Belongs to the CD225/Dispanin family.</text>
</comment>
<keyword evidence="4 7" id="KW-1133">Transmembrane helix</keyword>
<accession>A0AAE1A8M6</accession>
<feature type="transmembrane region" description="Helical" evidence="7">
    <location>
        <begin position="119"/>
        <end position="137"/>
    </location>
</feature>
<proteinExistence type="inferred from homology"/>
<comment type="caution">
    <text evidence="8">The sequence shown here is derived from an EMBL/GenBank/DDBJ whole genome shotgun (WGS) entry which is preliminary data.</text>
</comment>
<evidence type="ECO:0008006" key="10">
    <source>
        <dbReference type="Google" id="ProtNLM"/>
    </source>
</evidence>
<evidence type="ECO:0000313" key="8">
    <source>
        <dbReference type="EMBL" id="KAK3783025.1"/>
    </source>
</evidence>
<gene>
    <name evidence="8" type="ORF">RRG08_015364</name>
</gene>
<evidence type="ECO:0000256" key="6">
    <source>
        <dbReference type="SAM" id="MobiDB-lite"/>
    </source>
</evidence>
<keyword evidence="9" id="KW-1185">Reference proteome</keyword>
<evidence type="ECO:0000256" key="5">
    <source>
        <dbReference type="ARBA" id="ARBA00023136"/>
    </source>
</evidence>
<evidence type="ECO:0000256" key="7">
    <source>
        <dbReference type="SAM" id="Phobius"/>
    </source>
</evidence>
<dbReference type="PANTHER" id="PTHR14948:SF25">
    <property type="entry name" value="DUF4190 DOMAIN-CONTAINING PROTEIN"/>
    <property type="match status" value="1"/>
</dbReference>
<feature type="compositionally biased region" description="Low complexity" evidence="6">
    <location>
        <begin position="10"/>
        <end position="44"/>
    </location>
</feature>
<dbReference type="InterPro" id="IPR007593">
    <property type="entry name" value="CD225/Dispanin_fam"/>
</dbReference>
<name>A0AAE1A8M6_9GAST</name>
<dbReference type="AlphaFoldDB" id="A0AAE1A8M6"/>
<dbReference type="GO" id="GO:0016020">
    <property type="term" value="C:membrane"/>
    <property type="evidence" value="ECO:0007669"/>
    <property type="project" value="UniProtKB-SubCell"/>
</dbReference>
<evidence type="ECO:0000256" key="1">
    <source>
        <dbReference type="ARBA" id="ARBA00004370"/>
    </source>
</evidence>
<feature type="transmembrane region" description="Helical" evidence="7">
    <location>
        <begin position="72"/>
        <end position="92"/>
    </location>
</feature>
<keyword evidence="3 7" id="KW-0812">Transmembrane</keyword>
<feature type="region of interest" description="Disordered" evidence="6">
    <location>
        <begin position="1"/>
        <end position="62"/>
    </location>
</feature>
<evidence type="ECO:0000256" key="4">
    <source>
        <dbReference type="ARBA" id="ARBA00022989"/>
    </source>
</evidence>
<keyword evidence="5 7" id="KW-0472">Membrane</keyword>
<comment type="subcellular location">
    <subcellularLocation>
        <location evidence="1">Membrane</location>
    </subcellularLocation>
</comment>
<dbReference type="Proteomes" id="UP001283361">
    <property type="component" value="Unassembled WGS sequence"/>
</dbReference>